<dbReference type="AlphaFoldDB" id="G8LSE7"/>
<proteinExistence type="predicted"/>
<evidence type="ECO:0000313" key="1">
    <source>
        <dbReference type="EMBL" id="AEV68251.1"/>
    </source>
</evidence>
<dbReference type="Proteomes" id="UP000005435">
    <property type="component" value="Chromosome"/>
</dbReference>
<dbReference type="EMBL" id="CP003065">
    <property type="protein sequence ID" value="AEV68251.1"/>
    <property type="molecule type" value="Genomic_DNA"/>
</dbReference>
<gene>
    <name evidence="1" type="ordered locus">Clocl_1623</name>
</gene>
<name>G8LSE7_ACECE</name>
<organism evidence="1 2">
    <name type="scientific">Acetivibrio clariflavus (strain DSM 19732 / NBRC 101661 / EBR45)</name>
    <name type="common">Clostridium clariflavum</name>
    <dbReference type="NCBI Taxonomy" id="720554"/>
    <lineage>
        <taxon>Bacteria</taxon>
        <taxon>Bacillati</taxon>
        <taxon>Bacillota</taxon>
        <taxon>Clostridia</taxon>
        <taxon>Eubacteriales</taxon>
        <taxon>Oscillospiraceae</taxon>
        <taxon>Acetivibrio</taxon>
    </lineage>
</organism>
<protein>
    <submittedName>
        <fullName evidence="1">Uncharacterized protein</fullName>
    </submittedName>
</protein>
<reference evidence="1 2" key="2">
    <citation type="journal article" date="2012" name="Stand. Genomic Sci.">
        <title>Complete Genome Sequence of Clostridium clariflavum DSM 19732.</title>
        <authorList>
            <person name="Izquierdo J.A."/>
            <person name="Goodwin L."/>
            <person name="Davenport K.W."/>
            <person name="Teshima H."/>
            <person name="Bruce D."/>
            <person name="Detter C."/>
            <person name="Tapia R."/>
            <person name="Han S."/>
            <person name="Land M."/>
            <person name="Hauser L."/>
            <person name="Jeffries C.D."/>
            <person name="Han J."/>
            <person name="Pitluck S."/>
            <person name="Nolan M."/>
            <person name="Chen A."/>
            <person name="Huntemann M."/>
            <person name="Mavromatis K."/>
            <person name="Mikhailova N."/>
            <person name="Liolios K."/>
            <person name="Woyke T."/>
            <person name="Lynd L.R."/>
        </authorList>
    </citation>
    <scope>NUCLEOTIDE SEQUENCE [LARGE SCALE GENOMIC DNA]</scope>
    <source>
        <strain evidence="2">DSM 19732 / NBRC 101661 / EBR45</strain>
    </source>
</reference>
<sequence length="171" mass="19444">MSSSLSVKLKNDIKIYDLLFNCELVLKKLLRHSDIPKLMVYRIENKVRIPFQRETFGEDKDFILVGFEGYEDSVCISTAEIPIHLPHVTEDEAGKWAVISVGIKRSSIEFVLAASLAIALAKMQDSCVIDDGCRWNKVSKQKPEEFMQAISVGRNYDEALKEIIHNLKLSK</sequence>
<dbReference type="KEGG" id="ccl:Clocl_1623"/>
<keyword evidence="2" id="KW-1185">Reference proteome</keyword>
<accession>G8LSE7</accession>
<reference evidence="2" key="1">
    <citation type="submission" date="2011-12" db="EMBL/GenBank/DDBJ databases">
        <title>Complete sequence of Clostridium clariflavum DSM 19732.</title>
        <authorList>
            <consortium name="US DOE Joint Genome Institute"/>
            <person name="Lucas S."/>
            <person name="Han J."/>
            <person name="Lapidus A."/>
            <person name="Cheng J.-F."/>
            <person name="Goodwin L."/>
            <person name="Pitluck S."/>
            <person name="Peters L."/>
            <person name="Teshima H."/>
            <person name="Detter J.C."/>
            <person name="Han C."/>
            <person name="Tapia R."/>
            <person name="Land M."/>
            <person name="Hauser L."/>
            <person name="Kyrpides N."/>
            <person name="Ivanova N."/>
            <person name="Pagani I."/>
            <person name="Kitzmiller T."/>
            <person name="Lynd L."/>
            <person name="Izquierdo J."/>
            <person name="Woyke T."/>
        </authorList>
    </citation>
    <scope>NUCLEOTIDE SEQUENCE [LARGE SCALE GENOMIC DNA]</scope>
    <source>
        <strain evidence="2">DSM 19732 / NBRC 101661 / EBR45</strain>
    </source>
</reference>
<dbReference type="RefSeq" id="WP_014254851.1">
    <property type="nucleotide sequence ID" value="NC_016627.1"/>
</dbReference>
<evidence type="ECO:0000313" key="2">
    <source>
        <dbReference type="Proteomes" id="UP000005435"/>
    </source>
</evidence>
<dbReference type="HOGENOM" id="CLU_1560265_0_0_9"/>